<evidence type="ECO:0000256" key="2">
    <source>
        <dbReference type="ARBA" id="ARBA00022729"/>
    </source>
</evidence>
<gene>
    <name evidence="3" type="ORF">BRAN1462_LOCUS10280</name>
</gene>
<evidence type="ECO:0008006" key="4">
    <source>
        <dbReference type="Google" id="ProtNLM"/>
    </source>
</evidence>
<protein>
    <recommendedName>
        <fullName evidence="4">Thioredoxin domain-containing protein</fullName>
    </recommendedName>
</protein>
<dbReference type="InterPro" id="IPR036249">
    <property type="entry name" value="Thioredoxin-like_sf"/>
</dbReference>
<dbReference type="PANTHER" id="PTHR45672:SF3">
    <property type="entry name" value="THIOREDOXIN DOMAIN-CONTAINING PROTEIN 5"/>
    <property type="match status" value="1"/>
</dbReference>
<keyword evidence="2" id="KW-0732">Signal</keyword>
<dbReference type="SUPFAM" id="SSF52833">
    <property type="entry name" value="Thioredoxin-like"/>
    <property type="match status" value="1"/>
</dbReference>
<reference evidence="3" key="1">
    <citation type="submission" date="2021-01" db="EMBL/GenBank/DDBJ databases">
        <authorList>
            <person name="Corre E."/>
            <person name="Pelletier E."/>
            <person name="Niang G."/>
            <person name="Scheremetjew M."/>
            <person name="Finn R."/>
            <person name="Kale V."/>
            <person name="Holt S."/>
            <person name="Cochrane G."/>
            <person name="Meng A."/>
            <person name="Brown T."/>
            <person name="Cohen L."/>
        </authorList>
    </citation>
    <scope>NUCLEOTIDE SEQUENCE</scope>
    <source>
        <strain evidence="3">RCC3387</strain>
    </source>
</reference>
<evidence type="ECO:0000313" key="3">
    <source>
        <dbReference type="EMBL" id="CAD9523652.1"/>
    </source>
</evidence>
<dbReference type="GO" id="GO:0005783">
    <property type="term" value="C:endoplasmic reticulum"/>
    <property type="evidence" value="ECO:0007669"/>
    <property type="project" value="TreeGrafter"/>
</dbReference>
<comment type="similarity">
    <text evidence="1">Belongs to the protein disulfide isomerase family.</text>
</comment>
<dbReference type="EMBL" id="HBGW01016173">
    <property type="protein sequence ID" value="CAD9523652.1"/>
    <property type="molecule type" value="Transcribed_RNA"/>
</dbReference>
<dbReference type="AlphaFoldDB" id="A0A7S2N756"/>
<evidence type="ECO:0000256" key="1">
    <source>
        <dbReference type="ARBA" id="ARBA00006347"/>
    </source>
</evidence>
<dbReference type="GO" id="GO:0006457">
    <property type="term" value="P:protein folding"/>
    <property type="evidence" value="ECO:0007669"/>
    <property type="project" value="TreeGrafter"/>
</dbReference>
<organism evidence="3">
    <name type="scientific">Zooxanthella nutricula</name>
    <dbReference type="NCBI Taxonomy" id="1333877"/>
    <lineage>
        <taxon>Eukaryota</taxon>
        <taxon>Sar</taxon>
        <taxon>Alveolata</taxon>
        <taxon>Dinophyceae</taxon>
        <taxon>Peridiniales</taxon>
        <taxon>Peridiniales incertae sedis</taxon>
        <taxon>Zooxanthella</taxon>
    </lineage>
</organism>
<dbReference type="InterPro" id="IPR051063">
    <property type="entry name" value="PDI"/>
</dbReference>
<proteinExistence type="inferred from homology"/>
<dbReference type="GO" id="GO:0003756">
    <property type="term" value="F:protein disulfide isomerase activity"/>
    <property type="evidence" value="ECO:0007669"/>
    <property type="project" value="TreeGrafter"/>
</dbReference>
<dbReference type="CDD" id="cd02961">
    <property type="entry name" value="PDI_a_family"/>
    <property type="match status" value="1"/>
</dbReference>
<dbReference type="Gene3D" id="3.40.30.10">
    <property type="entry name" value="Glutaredoxin"/>
    <property type="match status" value="1"/>
</dbReference>
<dbReference type="PANTHER" id="PTHR45672">
    <property type="entry name" value="PROTEIN DISULFIDE-ISOMERASE C17H9.14C-RELATED"/>
    <property type="match status" value="1"/>
</dbReference>
<accession>A0A7S2N756</accession>
<name>A0A7S2N756_9DINO</name>
<sequence>MDAFKDSPTALVADVDCTAGGEALCTKFEVQGYPSIKYGDPDDMKDYQGGRSYADLKKFAEENLGPTCGPGENLGLCDAATKAKIEAYTKMSADKLDGKIRKAAKDFEVEMPIMKKVVGYLKAKEGKTDL</sequence>